<accession>A0A517PRV5</accession>
<sequence length="95" mass="10609">MNLTKERIITLLVVIANGILGATIGKFSDSRLWEATFAVLMSLPGMLVIWNKEALSVTGLTRGLRRDSPPSLLDLIGWFFLLVMPILYVYELSKV</sequence>
<keyword evidence="1" id="KW-1133">Transmembrane helix</keyword>
<proteinExistence type="predicted"/>
<name>A0A517PRV5_9PLAN</name>
<keyword evidence="3" id="KW-1185">Reference proteome</keyword>
<dbReference type="Proteomes" id="UP000320421">
    <property type="component" value="Chromosome"/>
</dbReference>
<dbReference type="OrthoDB" id="278310at2"/>
<evidence type="ECO:0000256" key="1">
    <source>
        <dbReference type="SAM" id="Phobius"/>
    </source>
</evidence>
<dbReference type="AlphaFoldDB" id="A0A517PRV5"/>
<feature type="transmembrane region" description="Helical" evidence="1">
    <location>
        <begin position="71"/>
        <end position="90"/>
    </location>
</feature>
<evidence type="ECO:0000313" key="3">
    <source>
        <dbReference type="Proteomes" id="UP000320421"/>
    </source>
</evidence>
<dbReference type="RefSeq" id="WP_145187427.1">
    <property type="nucleotide sequence ID" value="NZ_CP036266.1"/>
</dbReference>
<reference evidence="2 3" key="1">
    <citation type="submission" date="2019-02" db="EMBL/GenBank/DDBJ databases">
        <title>Deep-cultivation of Planctomycetes and their phenomic and genomic characterization uncovers novel biology.</title>
        <authorList>
            <person name="Wiegand S."/>
            <person name="Jogler M."/>
            <person name="Boedeker C."/>
            <person name="Pinto D."/>
            <person name="Vollmers J."/>
            <person name="Rivas-Marin E."/>
            <person name="Kohn T."/>
            <person name="Peeters S.H."/>
            <person name="Heuer A."/>
            <person name="Rast P."/>
            <person name="Oberbeckmann S."/>
            <person name="Bunk B."/>
            <person name="Jeske O."/>
            <person name="Meyerdierks A."/>
            <person name="Storesund J.E."/>
            <person name="Kallscheuer N."/>
            <person name="Luecker S."/>
            <person name="Lage O.M."/>
            <person name="Pohl T."/>
            <person name="Merkel B.J."/>
            <person name="Hornburger P."/>
            <person name="Mueller R.-W."/>
            <person name="Bruemmer F."/>
            <person name="Labrenz M."/>
            <person name="Spormann A.M."/>
            <person name="Op den Camp H."/>
            <person name="Overmann J."/>
            <person name="Amann R."/>
            <person name="Jetten M.S.M."/>
            <person name="Mascher T."/>
            <person name="Medema M.H."/>
            <person name="Devos D.P."/>
            <person name="Kaster A.-K."/>
            <person name="Ovreas L."/>
            <person name="Rohde M."/>
            <person name="Galperin M.Y."/>
            <person name="Jogler C."/>
        </authorList>
    </citation>
    <scope>NUCLEOTIDE SEQUENCE [LARGE SCALE GENOMIC DNA]</scope>
    <source>
        <strain evidence="2 3">HG66A1</strain>
    </source>
</reference>
<keyword evidence="1" id="KW-0812">Transmembrane</keyword>
<organism evidence="2 3">
    <name type="scientific">Gimesia chilikensis</name>
    <dbReference type="NCBI Taxonomy" id="2605989"/>
    <lineage>
        <taxon>Bacteria</taxon>
        <taxon>Pseudomonadati</taxon>
        <taxon>Planctomycetota</taxon>
        <taxon>Planctomycetia</taxon>
        <taxon>Planctomycetales</taxon>
        <taxon>Planctomycetaceae</taxon>
        <taxon>Gimesia</taxon>
    </lineage>
</organism>
<dbReference type="EMBL" id="CP036266">
    <property type="protein sequence ID" value="QDT22102.1"/>
    <property type="molecule type" value="Genomic_DNA"/>
</dbReference>
<evidence type="ECO:0000313" key="2">
    <source>
        <dbReference type="EMBL" id="QDT22102.1"/>
    </source>
</evidence>
<protein>
    <submittedName>
        <fullName evidence="2">Uncharacterized protein</fullName>
    </submittedName>
</protein>
<keyword evidence="1" id="KW-0472">Membrane</keyword>
<gene>
    <name evidence="2" type="ORF">HG66A1_39090</name>
</gene>